<keyword evidence="1" id="KW-1185">Reference proteome</keyword>
<dbReference type="RefSeq" id="XP_067162421.1">
    <property type="nucleotide sequence ID" value="XM_067306320.1"/>
</dbReference>
<accession>A0ABM4FBU2</accession>
<proteinExistence type="predicted"/>
<evidence type="ECO:0000313" key="2">
    <source>
        <dbReference type="RefSeq" id="XP_067162421.1"/>
    </source>
</evidence>
<organism evidence="1 2">
    <name type="scientific">Apteryx mantelli</name>
    <name type="common">North Island brown kiwi</name>
    <dbReference type="NCBI Taxonomy" id="2696672"/>
    <lineage>
        <taxon>Eukaryota</taxon>
        <taxon>Metazoa</taxon>
        <taxon>Chordata</taxon>
        <taxon>Craniata</taxon>
        <taxon>Vertebrata</taxon>
        <taxon>Euteleostomi</taxon>
        <taxon>Archelosauria</taxon>
        <taxon>Archosauria</taxon>
        <taxon>Dinosauria</taxon>
        <taxon>Saurischia</taxon>
        <taxon>Theropoda</taxon>
        <taxon>Coelurosauria</taxon>
        <taxon>Aves</taxon>
        <taxon>Palaeognathae</taxon>
        <taxon>Apterygiformes</taxon>
        <taxon>Apterygidae</taxon>
        <taxon>Apteryx</taxon>
    </lineage>
</organism>
<sequence length="149" mass="16399">MASPFSGVLQLTDLDDFIGPSQECIKPVKVEKNHPGKAAAKIRIEADGSYFQINQMAPLEELTAVQLAHLTLSPDAFSSVANTEQIFDRPSKPPGLNELAAYWDELNSALEENCWDQHSLLQNPCSWQNGCIQLHSAFLTQKSEVTGNT</sequence>
<dbReference type="GeneID" id="136993494"/>
<reference evidence="2" key="1">
    <citation type="submission" date="2025-08" db="UniProtKB">
        <authorList>
            <consortium name="RefSeq"/>
        </authorList>
    </citation>
    <scope>IDENTIFICATION</scope>
    <source>
        <tissue evidence="2">Blood</tissue>
    </source>
</reference>
<dbReference type="Proteomes" id="UP001652627">
    <property type="component" value="Chromosome 16"/>
</dbReference>
<protein>
    <submittedName>
        <fullName evidence="2">Cytosolic iron-sulfur assembly component 3-like isoform X4</fullName>
    </submittedName>
</protein>
<gene>
    <name evidence="2" type="primary">LOC136993494</name>
</gene>
<evidence type="ECO:0000313" key="1">
    <source>
        <dbReference type="Proteomes" id="UP001652627"/>
    </source>
</evidence>
<name>A0ABM4FBU2_9AVES</name>